<comment type="similarity">
    <text evidence="1">Belongs to the MreC family.</text>
</comment>
<dbReference type="InterPro" id="IPR042177">
    <property type="entry name" value="Cell/Rod_1"/>
</dbReference>
<sequence length="285" mass="30860">MSWVTAKRLFCLIVLVAVTLWAMHITVPDATEQTPLESSRFRDVLAPVQKGLTWLSRQAHFVVSLPVSMYRATERSQALEQEVTSLESQLVRLNEYILENQRLAALLAYKQVMEQEYNLMTASVIARDPGNWFATVKINRGSRDGVQENMTVLSPEGLVGRVVSVSPSNCEVLLISDPRSGVGSLVQETRTPGIVEGTLGGSGMARMIHIPKNSVLEEGQTVVTSGLGSVFPKGIPVGTLGSVRDEPTGLFQSAEVKPFADLDKLEEVFIIVNVLPGAGSSPEGG</sequence>
<dbReference type="GO" id="GO:0008360">
    <property type="term" value="P:regulation of cell shape"/>
    <property type="evidence" value="ECO:0007669"/>
    <property type="project" value="UniProtKB-KW"/>
</dbReference>
<dbReference type="NCBIfam" id="TIGR00219">
    <property type="entry name" value="mreC"/>
    <property type="match status" value="1"/>
</dbReference>
<evidence type="ECO:0000256" key="2">
    <source>
        <dbReference type="ARBA" id="ARBA00013855"/>
    </source>
</evidence>
<dbReference type="PANTHER" id="PTHR34138:SF1">
    <property type="entry name" value="CELL SHAPE-DETERMINING PROTEIN MREC"/>
    <property type="match status" value="1"/>
</dbReference>
<dbReference type="PANTHER" id="PTHR34138">
    <property type="entry name" value="CELL SHAPE-DETERMINING PROTEIN MREC"/>
    <property type="match status" value="1"/>
</dbReference>
<gene>
    <name evidence="7" type="primary">mreC</name>
    <name evidence="7" type="ORF">SCFA_1770003</name>
</gene>
<dbReference type="InterPro" id="IPR007221">
    <property type="entry name" value="MreC"/>
</dbReference>
<feature type="coiled-coil region" evidence="5">
    <location>
        <begin position="69"/>
        <end position="96"/>
    </location>
</feature>
<name>A0A485LYF2_9ZZZZ</name>
<dbReference type="EMBL" id="CAADRN010000087">
    <property type="protein sequence ID" value="VFU12472.1"/>
    <property type="molecule type" value="Genomic_DNA"/>
</dbReference>
<reference evidence="7" key="1">
    <citation type="submission" date="2019-03" db="EMBL/GenBank/DDBJ databases">
        <authorList>
            <person name="Hao L."/>
        </authorList>
    </citation>
    <scope>NUCLEOTIDE SEQUENCE</scope>
</reference>
<dbReference type="GO" id="GO:0005886">
    <property type="term" value="C:plasma membrane"/>
    <property type="evidence" value="ECO:0007669"/>
    <property type="project" value="TreeGrafter"/>
</dbReference>
<protein>
    <recommendedName>
        <fullName evidence="2">Cell shape-determining protein MreC</fullName>
    </recommendedName>
    <alternativeName>
        <fullName evidence="4">Cell shape protein MreC</fullName>
    </alternativeName>
</protein>
<evidence type="ECO:0000256" key="1">
    <source>
        <dbReference type="ARBA" id="ARBA00009369"/>
    </source>
</evidence>
<dbReference type="Pfam" id="PF04085">
    <property type="entry name" value="MreC"/>
    <property type="match status" value="1"/>
</dbReference>
<evidence type="ECO:0000256" key="4">
    <source>
        <dbReference type="ARBA" id="ARBA00032089"/>
    </source>
</evidence>
<evidence type="ECO:0000256" key="5">
    <source>
        <dbReference type="SAM" id="Coils"/>
    </source>
</evidence>
<evidence type="ECO:0000256" key="3">
    <source>
        <dbReference type="ARBA" id="ARBA00022960"/>
    </source>
</evidence>
<dbReference type="AlphaFoldDB" id="A0A485LYF2"/>
<keyword evidence="5" id="KW-0175">Coiled coil</keyword>
<accession>A0A485LYF2</accession>
<evidence type="ECO:0000313" key="7">
    <source>
        <dbReference type="EMBL" id="VFU12472.1"/>
    </source>
</evidence>
<organism evidence="7">
    <name type="scientific">anaerobic digester metagenome</name>
    <dbReference type="NCBI Taxonomy" id="1263854"/>
    <lineage>
        <taxon>unclassified sequences</taxon>
        <taxon>metagenomes</taxon>
        <taxon>ecological metagenomes</taxon>
    </lineage>
</organism>
<dbReference type="Gene3D" id="2.40.10.350">
    <property type="entry name" value="Rod shape-determining protein MreC, domain 2"/>
    <property type="match status" value="1"/>
</dbReference>
<feature type="domain" description="Rod shape-determining protein MreC beta-barrel core" evidence="6">
    <location>
        <begin position="124"/>
        <end position="271"/>
    </location>
</feature>
<dbReference type="InterPro" id="IPR042175">
    <property type="entry name" value="Cell/Rod_MreC_2"/>
</dbReference>
<dbReference type="InterPro" id="IPR055342">
    <property type="entry name" value="MreC_beta-barrel_core"/>
</dbReference>
<keyword evidence="3" id="KW-0133">Cell shape</keyword>
<dbReference type="PIRSF" id="PIRSF038471">
    <property type="entry name" value="MreC"/>
    <property type="match status" value="1"/>
</dbReference>
<evidence type="ECO:0000259" key="6">
    <source>
        <dbReference type="Pfam" id="PF04085"/>
    </source>
</evidence>
<dbReference type="Gene3D" id="2.40.10.340">
    <property type="entry name" value="Rod shape-determining protein MreC, domain 1"/>
    <property type="match status" value="1"/>
</dbReference>
<proteinExistence type="inferred from homology"/>